<proteinExistence type="predicted"/>
<dbReference type="GeneID" id="13404383"/>
<reference evidence="1 2" key="1">
    <citation type="journal article" date="2011" name="PLoS Genet.">
        <title>Finished genome of the fungal wheat pathogen Mycosphaerella graminicola reveals dispensome structure, chromosome plasticity, and stealth pathogenesis.</title>
        <authorList>
            <person name="Goodwin S.B."/>
            <person name="Ben M'barek S."/>
            <person name="Dhillon B."/>
            <person name="Wittenberg A.H.J."/>
            <person name="Crane C.F."/>
            <person name="Hane J.K."/>
            <person name="Foster A.J."/>
            <person name="Van der Lee T.A.J."/>
            <person name="Grimwood J."/>
            <person name="Aerts A."/>
            <person name="Antoniw J."/>
            <person name="Bailey A."/>
            <person name="Bluhm B."/>
            <person name="Bowler J."/>
            <person name="Bristow J."/>
            <person name="van der Burgt A."/>
            <person name="Canto-Canche B."/>
            <person name="Churchill A.C.L."/>
            <person name="Conde-Ferraez L."/>
            <person name="Cools H.J."/>
            <person name="Coutinho P.M."/>
            <person name="Csukai M."/>
            <person name="Dehal P."/>
            <person name="De Wit P."/>
            <person name="Donzelli B."/>
            <person name="van de Geest H.C."/>
            <person name="van Ham R.C.H.J."/>
            <person name="Hammond-Kosack K.E."/>
            <person name="Henrissat B."/>
            <person name="Kilian A."/>
            <person name="Kobayashi A.K."/>
            <person name="Koopmann E."/>
            <person name="Kourmpetis Y."/>
            <person name="Kuzniar A."/>
            <person name="Lindquist E."/>
            <person name="Lombard V."/>
            <person name="Maliepaard C."/>
            <person name="Martins N."/>
            <person name="Mehrabi R."/>
            <person name="Nap J.P.H."/>
            <person name="Ponomarenko A."/>
            <person name="Rudd J.J."/>
            <person name="Salamov A."/>
            <person name="Schmutz J."/>
            <person name="Schouten H.J."/>
            <person name="Shapiro H."/>
            <person name="Stergiopoulos I."/>
            <person name="Torriani S.F.F."/>
            <person name="Tu H."/>
            <person name="de Vries R.P."/>
            <person name="Waalwijk C."/>
            <person name="Ware S.B."/>
            <person name="Wiebenga A."/>
            <person name="Zwiers L.-H."/>
            <person name="Oliver R.P."/>
            <person name="Grigoriev I.V."/>
            <person name="Kema G.H.J."/>
        </authorList>
    </citation>
    <scope>NUCLEOTIDE SEQUENCE [LARGE SCALE GENOMIC DNA]</scope>
    <source>
        <strain evidence="2">CBS 115943 / IPO323</strain>
    </source>
</reference>
<dbReference type="KEGG" id="ztr:MYCGRDRAFT_92050"/>
<dbReference type="EMBL" id="CM001198">
    <property type="protein sequence ID" value="EGP89020.1"/>
    <property type="molecule type" value="Genomic_DNA"/>
</dbReference>
<dbReference type="RefSeq" id="XP_003854044.1">
    <property type="nucleotide sequence ID" value="XM_003853996.1"/>
</dbReference>
<dbReference type="InParanoid" id="F9X5X5"/>
<organism evidence="1 2">
    <name type="scientific">Zymoseptoria tritici (strain CBS 115943 / IPO323)</name>
    <name type="common">Speckled leaf blotch fungus</name>
    <name type="synonym">Septoria tritici</name>
    <dbReference type="NCBI Taxonomy" id="336722"/>
    <lineage>
        <taxon>Eukaryota</taxon>
        <taxon>Fungi</taxon>
        <taxon>Dikarya</taxon>
        <taxon>Ascomycota</taxon>
        <taxon>Pezizomycotina</taxon>
        <taxon>Dothideomycetes</taxon>
        <taxon>Dothideomycetidae</taxon>
        <taxon>Mycosphaerellales</taxon>
        <taxon>Mycosphaerellaceae</taxon>
        <taxon>Zymoseptoria</taxon>
    </lineage>
</organism>
<dbReference type="AlphaFoldDB" id="F9X5X5"/>
<sequence>MGEWPVVSELEVFVRELRSVDGLSACTIPAGEITALKHEIRNHTAEAGTGTAEAFLARAEGTEVFDSLGNDVVVQLEIDSSQALPLLVDPVNCGPVQVTSK</sequence>
<name>F9X5X5_ZYMTI</name>
<gene>
    <name evidence="1" type="ORF">MYCGRDRAFT_92050</name>
</gene>
<dbReference type="Proteomes" id="UP000008062">
    <property type="component" value="Chromosome 3"/>
</dbReference>
<keyword evidence="2" id="KW-1185">Reference proteome</keyword>
<evidence type="ECO:0000313" key="1">
    <source>
        <dbReference type="EMBL" id="EGP89020.1"/>
    </source>
</evidence>
<protein>
    <submittedName>
        <fullName evidence="1">Uncharacterized protein</fullName>
    </submittedName>
</protein>
<evidence type="ECO:0000313" key="2">
    <source>
        <dbReference type="Proteomes" id="UP000008062"/>
    </source>
</evidence>
<accession>F9X5X5</accession>
<dbReference type="HOGENOM" id="CLU_2293925_0_0_1"/>